<proteinExistence type="predicted"/>
<sequence>MNGHTRGRSADTGAGCRRRLTDEEFRVLIREARAEARRGFLGRPPPGETDFSFRTQHAEFGAPAH</sequence>
<reference evidence="2" key="1">
    <citation type="submission" date="2024-05" db="EMBL/GenBank/DDBJ databases">
        <title>Whole genome shotgun sequence of Streptomyces hydrogenans NBRC 13475.</title>
        <authorList>
            <person name="Komaki H."/>
            <person name="Tamura T."/>
        </authorList>
    </citation>
    <scope>NUCLEOTIDE SEQUENCE</scope>
    <source>
        <strain evidence="2">NBRC 13475</strain>
    </source>
</reference>
<feature type="region of interest" description="Disordered" evidence="1">
    <location>
        <begin position="38"/>
        <end position="65"/>
    </location>
</feature>
<comment type="caution">
    <text evidence="2">The sequence shown here is derived from an EMBL/GenBank/DDBJ whole genome shotgun (WGS) entry which is preliminary data.</text>
</comment>
<dbReference type="Proteomes" id="UP001052739">
    <property type="component" value="Unassembled WGS sequence"/>
</dbReference>
<evidence type="ECO:0000313" key="2">
    <source>
        <dbReference type="EMBL" id="GHI26442.1"/>
    </source>
</evidence>
<dbReference type="EMBL" id="BNDW01000102">
    <property type="protein sequence ID" value="GHI26442.1"/>
    <property type="molecule type" value="Genomic_DNA"/>
</dbReference>
<evidence type="ECO:0000256" key="1">
    <source>
        <dbReference type="SAM" id="MobiDB-lite"/>
    </source>
</evidence>
<accession>A0ABQ3PN51</accession>
<gene>
    <name evidence="2" type="ORF">Shyd_78130</name>
</gene>
<dbReference type="RefSeq" id="WP_190226633.1">
    <property type="nucleotide sequence ID" value="NZ_BNBS01000232.1"/>
</dbReference>
<organism evidence="2 3">
    <name type="scientific">Streptomyces hydrogenans</name>
    <dbReference type="NCBI Taxonomy" id="1873719"/>
    <lineage>
        <taxon>Bacteria</taxon>
        <taxon>Bacillati</taxon>
        <taxon>Actinomycetota</taxon>
        <taxon>Actinomycetes</taxon>
        <taxon>Kitasatosporales</taxon>
        <taxon>Streptomycetaceae</taxon>
        <taxon>Streptomyces</taxon>
    </lineage>
</organism>
<protein>
    <submittedName>
        <fullName evidence="2">Uncharacterized protein</fullName>
    </submittedName>
</protein>
<keyword evidence="3" id="KW-1185">Reference proteome</keyword>
<name>A0ABQ3PN51_9ACTN</name>
<evidence type="ECO:0000313" key="3">
    <source>
        <dbReference type="Proteomes" id="UP001052739"/>
    </source>
</evidence>